<dbReference type="EMBL" id="LT575490">
    <property type="protein sequence ID" value="SAY44962.1"/>
    <property type="molecule type" value="Genomic_DNA"/>
</dbReference>
<protein>
    <submittedName>
        <fullName evidence="6">NAD/NADP-dependent betaine aldehyde dehydrogenase</fullName>
        <ecNumber evidence="6">1.2.1.8</ecNumber>
    </submittedName>
</protein>
<dbReference type="PANTHER" id="PTHR11699">
    <property type="entry name" value="ALDEHYDE DEHYDROGENASE-RELATED"/>
    <property type="match status" value="1"/>
</dbReference>
<dbReference type="InterPro" id="IPR016160">
    <property type="entry name" value="Ald_DH_CS_CYS"/>
</dbReference>
<dbReference type="InterPro" id="IPR016161">
    <property type="entry name" value="Ald_DH/histidinol_DH"/>
</dbReference>
<feature type="domain" description="Aldehyde dehydrogenase" evidence="5">
    <location>
        <begin position="12"/>
        <end position="476"/>
    </location>
</feature>
<dbReference type="SUPFAM" id="SSF53720">
    <property type="entry name" value="ALDH-like"/>
    <property type="match status" value="1"/>
</dbReference>
<keyword evidence="2 4" id="KW-0560">Oxidoreductase</keyword>
<evidence type="ECO:0000256" key="3">
    <source>
        <dbReference type="PROSITE-ProRule" id="PRU10007"/>
    </source>
</evidence>
<dbReference type="PROSITE" id="PS00070">
    <property type="entry name" value="ALDEHYDE_DEHYDR_CYS"/>
    <property type="match status" value="1"/>
</dbReference>
<dbReference type="EC" id="1.2.1.8" evidence="6"/>
<proteinExistence type="inferred from homology"/>
<feature type="active site" evidence="3">
    <location>
        <position position="249"/>
    </location>
</feature>
<dbReference type="FunFam" id="3.40.309.10:FF:000012">
    <property type="entry name" value="Betaine aldehyde dehydrogenase"/>
    <property type="match status" value="1"/>
</dbReference>
<evidence type="ECO:0000256" key="2">
    <source>
        <dbReference type="ARBA" id="ARBA00023002"/>
    </source>
</evidence>
<dbReference type="FunFam" id="3.40.605.10:FF:000007">
    <property type="entry name" value="NAD/NADP-dependent betaine aldehyde dehydrogenase"/>
    <property type="match status" value="1"/>
</dbReference>
<dbReference type="InterPro" id="IPR016163">
    <property type="entry name" value="Ald_DH_C"/>
</dbReference>
<accession>A0A1C3HIX6</accession>
<dbReference type="GO" id="GO:0008802">
    <property type="term" value="F:betaine-aldehyde dehydrogenase (NAD+) activity"/>
    <property type="evidence" value="ECO:0007669"/>
    <property type="project" value="UniProtKB-EC"/>
</dbReference>
<gene>
    <name evidence="6" type="primary">betB_2</name>
    <name evidence="6" type="ORF">PWN146_03682</name>
</gene>
<dbReference type="AlphaFoldDB" id="A0A1C3HIX6"/>
<comment type="similarity">
    <text evidence="1 4">Belongs to the aldehyde dehydrogenase family.</text>
</comment>
<dbReference type="Gene3D" id="3.40.309.10">
    <property type="entry name" value="Aldehyde Dehydrogenase, Chain A, domain 2"/>
    <property type="match status" value="1"/>
</dbReference>
<dbReference type="InterPro" id="IPR029510">
    <property type="entry name" value="Ald_DH_CS_GLU"/>
</dbReference>
<evidence type="ECO:0000256" key="1">
    <source>
        <dbReference type="ARBA" id="ARBA00009986"/>
    </source>
</evidence>
<dbReference type="InterPro" id="IPR016162">
    <property type="entry name" value="Ald_DH_N"/>
</dbReference>
<evidence type="ECO:0000256" key="4">
    <source>
        <dbReference type="RuleBase" id="RU003345"/>
    </source>
</evidence>
<organism evidence="6">
    <name type="scientific">Serratia marcescens</name>
    <dbReference type="NCBI Taxonomy" id="615"/>
    <lineage>
        <taxon>Bacteria</taxon>
        <taxon>Pseudomonadati</taxon>
        <taxon>Pseudomonadota</taxon>
        <taxon>Gammaproteobacteria</taxon>
        <taxon>Enterobacterales</taxon>
        <taxon>Yersiniaceae</taxon>
        <taxon>Serratia</taxon>
    </lineage>
</organism>
<evidence type="ECO:0000313" key="6">
    <source>
        <dbReference type="EMBL" id="SAY44962.1"/>
    </source>
</evidence>
<dbReference type="PROSITE" id="PS00687">
    <property type="entry name" value="ALDEHYDE_DEHYDR_GLU"/>
    <property type="match status" value="1"/>
</dbReference>
<dbReference type="Gene3D" id="3.40.605.10">
    <property type="entry name" value="Aldehyde Dehydrogenase, Chain A, domain 1"/>
    <property type="match status" value="1"/>
</dbReference>
<name>A0A1C3HIX6_SERMA</name>
<reference evidence="6" key="1">
    <citation type="submission" date="2016-05" db="EMBL/GenBank/DDBJ databases">
        <authorList>
            <person name="Cock P.J.A."/>
            <person name="Cock P.J.A."/>
        </authorList>
    </citation>
    <scope>NUCLEOTIDE SEQUENCE</scope>
    <source>
        <strain evidence="6">PWN146_assembly</strain>
    </source>
</reference>
<evidence type="ECO:0000259" key="5">
    <source>
        <dbReference type="Pfam" id="PF00171"/>
    </source>
</evidence>
<dbReference type="InterPro" id="IPR015590">
    <property type="entry name" value="Aldehyde_DH_dom"/>
</dbReference>
<sequence length="489" mass="52402">MERLNIFVAGRWREGRGEEMASVFPADGSVNARLRAANVEDVNEAVKAAERAWRAPEWRGLVPHQRASILYRVSNLILAQQEQLAELQTRDNGKPLAETRGLVASAAATARYFAAACEVLEGELPTPRSAEVMTLSQYQPMGVIAAITPWNSPIASEMQKVAPALAAGNAVVLKPAEATPLMALKLAELFEQAGLPAGLLSVLPGKGSVIGEALARHPLVKKISFTGGTSTGRHLAHIAADKLIPTSLELGGKSPTIVLEDADLEQAARGICYGIFSSAGQACIAGSRLFVHRSLYQPLLARLTELTAGLRIGNPLVPGVHLGPLISAKHRQSVADYVALARQEGGRVLIGGEAPADPQLASGSYYLPTIIEGLNNDARVCQEEIFGPVLVALPFDDEQQLTEQANDSVYGLAAGIWSRDFPRAMALAERLETGTVWVNTYKTFSISTPFGGFKESGLGREKGLNGIKAYMQQKSVYLALSHQVNRWSD</sequence>
<dbReference type="Pfam" id="PF00171">
    <property type="entry name" value="Aldedh"/>
    <property type="match status" value="1"/>
</dbReference>
<dbReference type="CDD" id="cd07114">
    <property type="entry name" value="ALDH_DhaS"/>
    <property type="match status" value="1"/>
</dbReference>